<dbReference type="Proteomes" id="UP000653411">
    <property type="component" value="Unassembled WGS sequence"/>
</dbReference>
<dbReference type="InterPro" id="IPR027417">
    <property type="entry name" value="P-loop_NTPase"/>
</dbReference>
<dbReference type="EMBL" id="BMML01000017">
    <property type="protein sequence ID" value="GGN28618.1"/>
    <property type="molecule type" value="Genomic_DNA"/>
</dbReference>
<dbReference type="InterPro" id="IPR000792">
    <property type="entry name" value="Tscrpt_reg_LuxR_C"/>
</dbReference>
<dbReference type="Pfam" id="PF00196">
    <property type="entry name" value="GerE"/>
    <property type="match status" value="1"/>
</dbReference>
<evidence type="ECO:0000259" key="4">
    <source>
        <dbReference type="PROSITE" id="PS50043"/>
    </source>
</evidence>
<dbReference type="Pfam" id="PF13191">
    <property type="entry name" value="AAA_16"/>
    <property type="match status" value="1"/>
</dbReference>
<dbReference type="SUPFAM" id="SSF48452">
    <property type="entry name" value="TPR-like"/>
    <property type="match status" value="1"/>
</dbReference>
<keyword evidence="2" id="KW-0238">DNA-binding</keyword>
<dbReference type="Gene3D" id="1.25.40.10">
    <property type="entry name" value="Tetratricopeptide repeat domain"/>
    <property type="match status" value="1"/>
</dbReference>
<dbReference type="PROSITE" id="PS50043">
    <property type="entry name" value="HTH_LUXR_2"/>
    <property type="match status" value="1"/>
</dbReference>
<dbReference type="PANTHER" id="PTHR44688:SF16">
    <property type="entry name" value="DNA-BINDING TRANSCRIPTIONAL ACTIVATOR DEVR_DOSR"/>
    <property type="match status" value="1"/>
</dbReference>
<protein>
    <recommendedName>
        <fullName evidence="4">HTH luxR-type domain-containing protein</fullName>
    </recommendedName>
</protein>
<dbReference type="Gene3D" id="1.10.10.10">
    <property type="entry name" value="Winged helix-like DNA-binding domain superfamily/Winged helix DNA-binding domain"/>
    <property type="match status" value="1"/>
</dbReference>
<dbReference type="SUPFAM" id="SSF46894">
    <property type="entry name" value="C-terminal effector domain of the bipartite response regulators"/>
    <property type="match status" value="1"/>
</dbReference>
<dbReference type="SMART" id="SM00421">
    <property type="entry name" value="HTH_LUXR"/>
    <property type="match status" value="1"/>
</dbReference>
<evidence type="ECO:0000256" key="2">
    <source>
        <dbReference type="ARBA" id="ARBA00023125"/>
    </source>
</evidence>
<evidence type="ECO:0000313" key="5">
    <source>
        <dbReference type="EMBL" id="GGN28618.1"/>
    </source>
</evidence>
<evidence type="ECO:0000256" key="1">
    <source>
        <dbReference type="ARBA" id="ARBA00023015"/>
    </source>
</evidence>
<reference evidence="5" key="2">
    <citation type="submission" date="2020-09" db="EMBL/GenBank/DDBJ databases">
        <authorList>
            <person name="Sun Q."/>
            <person name="Zhou Y."/>
        </authorList>
    </citation>
    <scope>NUCLEOTIDE SEQUENCE</scope>
    <source>
        <strain evidence="5">CGMCC 4.7110</strain>
    </source>
</reference>
<feature type="domain" description="HTH luxR-type" evidence="4">
    <location>
        <begin position="687"/>
        <end position="752"/>
    </location>
</feature>
<dbReference type="GO" id="GO:0006355">
    <property type="term" value="P:regulation of DNA-templated transcription"/>
    <property type="evidence" value="ECO:0007669"/>
    <property type="project" value="InterPro"/>
</dbReference>
<dbReference type="Gene3D" id="3.40.50.300">
    <property type="entry name" value="P-loop containing nucleotide triphosphate hydrolases"/>
    <property type="match status" value="1"/>
</dbReference>
<keyword evidence="1" id="KW-0805">Transcription regulation</keyword>
<dbReference type="InterPro" id="IPR041664">
    <property type="entry name" value="AAA_16"/>
</dbReference>
<keyword evidence="3" id="KW-0804">Transcription</keyword>
<accession>A0A918CUK2</accession>
<dbReference type="PRINTS" id="PR00038">
    <property type="entry name" value="HTHLUXR"/>
</dbReference>
<sequence length="753" mass="80152">MPTSAARTARDTSLPLSRPAPGVRPVLPWAMLFGRRTETERIGRLVLDARRGRSRVLVLRGDAGIGRTALLRHGADAARAQGMRVLWLRGWGPEKHLAFAGLCQLVRSDAHLIDRLPAAQAEALRGAVALGPARPAADRLGVCAATLSLLAELAGERPLLVAVDDLHDLDPWSAEALAFAARRLLAEDIGMLVTTRPDPAVDRLIVALPVLEVAALVETAVGELVADRTGVRPHKDVVHRLALDGAGRPRALLELVDGLTGPQLSGRHPLPAAAARERPVALGVGEPGRFLRLTATASDTLCCGRDPHARNLLVGAGLLADGAGPGAEAAAGPGRAELFTGHPALARRSVFQAAEELCDAHPRCSSELFADAALASLLSGDPAAALIRGITLLRLGEGSTGRDRSGNCPAAALNRTGGQLPGRRTVKTLLERLRAAGALGMLPFALCVSSYADVFTGRTEAARAAATEAVELAALTGNEFWQYLSLSALAHVEAVRGKAELCREHGRRALALKRADTDYPRDASEALGLLELSIGDYPEALRRFREGAMSTSADDPDSLLDSDFDAIEARIRSGLPLPEGARVSLARHAGQVHLPLHAAIALRLRGLAAGKGAEDCFEQALALHADVPCPLETARTRLVYGEQLRRAGQRTRAREQLRSALDGFERLDARVWAERCHRELTATGETVRPVPGELTPQEFQVVRAVVAGATNKQAASALFLSPRTVEFHLGNVYRKLGVHNRTELSHRYPGLRG</sequence>
<reference evidence="5" key="1">
    <citation type="journal article" date="2014" name="Int. J. Syst. Evol. Microbiol.">
        <title>Complete genome sequence of Corynebacterium casei LMG S-19264T (=DSM 44701T), isolated from a smear-ripened cheese.</title>
        <authorList>
            <consortium name="US DOE Joint Genome Institute (JGI-PGF)"/>
            <person name="Walter F."/>
            <person name="Albersmeier A."/>
            <person name="Kalinowski J."/>
            <person name="Ruckert C."/>
        </authorList>
    </citation>
    <scope>NUCLEOTIDE SEQUENCE</scope>
    <source>
        <strain evidence="5">CGMCC 4.7110</strain>
    </source>
</reference>
<proteinExistence type="predicted"/>
<dbReference type="AlphaFoldDB" id="A0A918CUK2"/>
<dbReference type="SUPFAM" id="SSF52540">
    <property type="entry name" value="P-loop containing nucleoside triphosphate hydrolases"/>
    <property type="match status" value="1"/>
</dbReference>
<keyword evidence="6" id="KW-1185">Reference proteome</keyword>
<dbReference type="CDD" id="cd06170">
    <property type="entry name" value="LuxR_C_like"/>
    <property type="match status" value="1"/>
</dbReference>
<dbReference type="InterPro" id="IPR011990">
    <property type="entry name" value="TPR-like_helical_dom_sf"/>
</dbReference>
<dbReference type="PANTHER" id="PTHR44688">
    <property type="entry name" value="DNA-BINDING TRANSCRIPTIONAL ACTIVATOR DEVR_DOSR"/>
    <property type="match status" value="1"/>
</dbReference>
<dbReference type="GO" id="GO:0003677">
    <property type="term" value="F:DNA binding"/>
    <property type="evidence" value="ECO:0007669"/>
    <property type="project" value="UniProtKB-KW"/>
</dbReference>
<evidence type="ECO:0000313" key="6">
    <source>
        <dbReference type="Proteomes" id="UP000653411"/>
    </source>
</evidence>
<dbReference type="InterPro" id="IPR036388">
    <property type="entry name" value="WH-like_DNA-bd_sf"/>
</dbReference>
<name>A0A918CUK2_9ACTN</name>
<evidence type="ECO:0000256" key="3">
    <source>
        <dbReference type="ARBA" id="ARBA00023163"/>
    </source>
</evidence>
<dbReference type="InterPro" id="IPR016032">
    <property type="entry name" value="Sig_transdc_resp-reg_C-effctor"/>
</dbReference>
<organism evidence="5 6">
    <name type="scientific">Streptomyces fuscichromogenes</name>
    <dbReference type="NCBI Taxonomy" id="1324013"/>
    <lineage>
        <taxon>Bacteria</taxon>
        <taxon>Bacillati</taxon>
        <taxon>Actinomycetota</taxon>
        <taxon>Actinomycetes</taxon>
        <taxon>Kitasatosporales</taxon>
        <taxon>Streptomycetaceae</taxon>
        <taxon>Streptomyces</taxon>
    </lineage>
</organism>
<comment type="caution">
    <text evidence="5">The sequence shown here is derived from an EMBL/GenBank/DDBJ whole genome shotgun (WGS) entry which is preliminary data.</text>
</comment>
<gene>
    <name evidence="5" type="ORF">GCM10011578_064800</name>
</gene>